<keyword evidence="4 6" id="KW-0808">Transferase</keyword>
<evidence type="ECO:0000256" key="1">
    <source>
        <dbReference type="ARBA" id="ARBA00022490"/>
    </source>
</evidence>
<dbReference type="KEGG" id="nsm:JO391_17030"/>
<evidence type="ECO:0000313" key="8">
    <source>
        <dbReference type="Proteomes" id="UP000826300"/>
    </source>
</evidence>
<evidence type="ECO:0000256" key="6">
    <source>
        <dbReference type="HAMAP-Rule" id="MF_00074"/>
    </source>
</evidence>
<dbReference type="Gene3D" id="3.40.50.150">
    <property type="entry name" value="Vaccinia Virus protein VP39"/>
    <property type="match status" value="1"/>
</dbReference>
<evidence type="ECO:0000256" key="2">
    <source>
        <dbReference type="ARBA" id="ARBA00022552"/>
    </source>
</evidence>
<evidence type="ECO:0000256" key="3">
    <source>
        <dbReference type="ARBA" id="ARBA00022603"/>
    </source>
</evidence>
<keyword evidence="3 6" id="KW-0489">Methyltransferase</keyword>
<comment type="function">
    <text evidence="6">Specifically methylates the N7 position of guanine in position 527 of 16S rRNA.</text>
</comment>
<dbReference type="PANTHER" id="PTHR31760">
    <property type="entry name" value="S-ADENOSYL-L-METHIONINE-DEPENDENT METHYLTRANSFERASES SUPERFAMILY PROTEIN"/>
    <property type="match status" value="1"/>
</dbReference>
<keyword evidence="8" id="KW-1185">Reference proteome</keyword>
<evidence type="ECO:0000256" key="5">
    <source>
        <dbReference type="ARBA" id="ARBA00022691"/>
    </source>
</evidence>
<dbReference type="SUPFAM" id="SSF53335">
    <property type="entry name" value="S-adenosyl-L-methionine-dependent methyltransferases"/>
    <property type="match status" value="1"/>
</dbReference>
<protein>
    <recommendedName>
        <fullName evidence="6">Ribosomal RNA small subunit methyltransferase G</fullName>
        <ecNumber evidence="6">2.1.1.170</ecNumber>
    </recommendedName>
    <alternativeName>
        <fullName evidence="6">16S rRNA 7-methylguanosine methyltransferase</fullName>
        <shortName evidence="6">16S rRNA m7G methyltransferase</shortName>
    </alternativeName>
</protein>
<comment type="catalytic activity">
    <reaction evidence="6">
        <text>guanosine(527) in 16S rRNA + S-adenosyl-L-methionine = N(7)-methylguanosine(527) in 16S rRNA + S-adenosyl-L-homocysteine</text>
        <dbReference type="Rhea" id="RHEA:42732"/>
        <dbReference type="Rhea" id="RHEA-COMP:10209"/>
        <dbReference type="Rhea" id="RHEA-COMP:10210"/>
        <dbReference type="ChEBI" id="CHEBI:57856"/>
        <dbReference type="ChEBI" id="CHEBI:59789"/>
        <dbReference type="ChEBI" id="CHEBI:74269"/>
        <dbReference type="ChEBI" id="CHEBI:74480"/>
        <dbReference type="EC" id="2.1.1.170"/>
    </reaction>
</comment>
<feature type="binding site" evidence="6">
    <location>
        <position position="144"/>
    </location>
    <ligand>
        <name>S-adenosyl-L-methionine</name>
        <dbReference type="ChEBI" id="CHEBI:59789"/>
    </ligand>
</feature>
<evidence type="ECO:0000256" key="4">
    <source>
        <dbReference type="ARBA" id="ARBA00022679"/>
    </source>
</evidence>
<organism evidence="7 8">
    <name type="scientific">Neotabrizicola shimadae</name>
    <dbReference type="NCBI Taxonomy" id="2807096"/>
    <lineage>
        <taxon>Bacteria</taxon>
        <taxon>Pseudomonadati</taxon>
        <taxon>Pseudomonadota</taxon>
        <taxon>Alphaproteobacteria</taxon>
        <taxon>Rhodobacterales</taxon>
        <taxon>Paracoccaceae</taxon>
        <taxon>Neotabrizicola</taxon>
    </lineage>
</organism>
<feature type="binding site" evidence="6">
    <location>
        <begin position="130"/>
        <end position="131"/>
    </location>
    <ligand>
        <name>S-adenosyl-L-methionine</name>
        <dbReference type="ChEBI" id="CHEBI:59789"/>
    </ligand>
</feature>
<accession>A0A8G0ZXJ3</accession>
<dbReference type="NCBIfam" id="TIGR00138">
    <property type="entry name" value="rsmG_gidB"/>
    <property type="match status" value="1"/>
</dbReference>
<feature type="binding site" evidence="6">
    <location>
        <position position="81"/>
    </location>
    <ligand>
        <name>S-adenosyl-L-methionine</name>
        <dbReference type="ChEBI" id="CHEBI:59789"/>
    </ligand>
</feature>
<proteinExistence type="inferred from homology"/>
<dbReference type="EC" id="2.1.1.170" evidence="6"/>
<keyword evidence="5 6" id="KW-0949">S-adenosyl-L-methionine</keyword>
<dbReference type="Pfam" id="PF02527">
    <property type="entry name" value="GidB"/>
    <property type="match status" value="1"/>
</dbReference>
<feature type="binding site" evidence="6">
    <location>
        <position position="76"/>
    </location>
    <ligand>
        <name>S-adenosyl-L-methionine</name>
        <dbReference type="ChEBI" id="CHEBI:59789"/>
    </ligand>
</feature>
<comment type="similarity">
    <text evidence="6">Belongs to the methyltransferase superfamily. RNA methyltransferase RsmG family.</text>
</comment>
<dbReference type="InterPro" id="IPR029063">
    <property type="entry name" value="SAM-dependent_MTases_sf"/>
</dbReference>
<dbReference type="GO" id="GO:0005829">
    <property type="term" value="C:cytosol"/>
    <property type="evidence" value="ECO:0007669"/>
    <property type="project" value="TreeGrafter"/>
</dbReference>
<reference evidence="7" key="1">
    <citation type="submission" date="2021-02" db="EMBL/GenBank/DDBJ databases">
        <title>Rhodobacter shimadae sp. nov., an aerobic anoxygenic phototrophic bacterium isolated from a hot spring.</title>
        <authorList>
            <person name="Muramatsu S."/>
            <person name="Haruta S."/>
            <person name="Hirose S."/>
            <person name="Hanada S."/>
        </authorList>
    </citation>
    <scope>NUCLEOTIDE SEQUENCE</scope>
    <source>
        <strain evidence="7">N10</strain>
    </source>
</reference>
<comment type="subcellular location">
    <subcellularLocation>
        <location evidence="6">Cytoplasm</location>
    </subcellularLocation>
</comment>
<dbReference type="HAMAP" id="MF_00074">
    <property type="entry name" value="16SrRNA_methyltr_G"/>
    <property type="match status" value="1"/>
</dbReference>
<name>A0A8G0ZXJ3_9RHOB</name>
<keyword evidence="1 6" id="KW-0963">Cytoplasm</keyword>
<dbReference type="AlphaFoldDB" id="A0A8G0ZXJ3"/>
<keyword evidence="2 6" id="KW-0698">rRNA processing</keyword>
<dbReference type="PANTHER" id="PTHR31760:SF0">
    <property type="entry name" value="S-ADENOSYL-L-METHIONINE-DEPENDENT METHYLTRANSFERASES SUPERFAMILY PROTEIN"/>
    <property type="match status" value="1"/>
</dbReference>
<dbReference type="EMBL" id="CP069370">
    <property type="protein sequence ID" value="QYZ72017.1"/>
    <property type="molecule type" value="Genomic_DNA"/>
</dbReference>
<evidence type="ECO:0000313" key="7">
    <source>
        <dbReference type="EMBL" id="QYZ72017.1"/>
    </source>
</evidence>
<sequence>MANEYDLAGCFPGAESVSRETIEKLRRHLELVGKWNPAINLVARSTLPEGWSRHVRDSAQILALAPESPRLWLDLGSGGGFPGLVVAILLAERAPGCRLRLVESDLRKATFLREAARSCGIAADVVTDRAESLAPAKADVVSARALAPLADLCALAHRHLVPEGRAIFLKGREHLAELDLASLQWAFTSTLRPSITDPAAAVVALESLRHV</sequence>
<comment type="caution">
    <text evidence="6">Lacks conserved residue(s) required for the propagation of feature annotation.</text>
</comment>
<dbReference type="GO" id="GO:0070043">
    <property type="term" value="F:rRNA (guanine-N7-)-methyltransferase activity"/>
    <property type="evidence" value="ECO:0007669"/>
    <property type="project" value="UniProtKB-UniRule"/>
</dbReference>
<gene>
    <name evidence="6 7" type="primary">rsmG</name>
    <name evidence="7" type="ORF">JO391_17030</name>
</gene>
<dbReference type="Proteomes" id="UP000826300">
    <property type="component" value="Chromosome"/>
</dbReference>
<dbReference type="InterPro" id="IPR003682">
    <property type="entry name" value="rRNA_ssu_MeTfrase_G"/>
</dbReference>
<dbReference type="PIRSF" id="PIRSF003078">
    <property type="entry name" value="GidB"/>
    <property type="match status" value="1"/>
</dbReference>